<dbReference type="SUPFAM" id="SSF56784">
    <property type="entry name" value="HAD-like"/>
    <property type="match status" value="1"/>
</dbReference>
<dbReference type="PANTHER" id="PTHR19288:SF46">
    <property type="entry name" value="HALOACID DEHALOGENASE-LIKE HYDROLASE DOMAIN-CONTAINING PROTEIN 2"/>
    <property type="match status" value="1"/>
</dbReference>
<dbReference type="Pfam" id="PF13344">
    <property type="entry name" value="Hydrolase_6"/>
    <property type="match status" value="1"/>
</dbReference>
<protein>
    <submittedName>
        <fullName evidence="1">Haloacid dehalogenase</fullName>
    </submittedName>
</protein>
<sequence length="254" mass="26671">MPASWTELCAAAGRAEAVLCDWDGCLALGSRLHPGAVAFLRRVGRIAIVSNNSTMTRAECRGQLVAAGIAVASDDIHLAGDVLLREAARQFAGRPVTLVAGPAMRREAERLGLCLQGRDAAAVLVLRDPGFDFATLCRAANQVRDGAAYWIANPDNMHPVANGIAPETGALAASITAAAGRRPDRIIGKPHALLFNRAMTGLDLQPEALLMIGDNPDTDVKGANALAIHALLVGRTTWKQSPGARLCDRDAETG</sequence>
<dbReference type="AlphaFoldDB" id="A0A2K8MJZ1"/>
<organism evidence="1 2">
    <name type="scientific">Sphingomonas psychrotolerans</name>
    <dbReference type="NCBI Taxonomy" id="1327635"/>
    <lineage>
        <taxon>Bacteria</taxon>
        <taxon>Pseudomonadati</taxon>
        <taxon>Pseudomonadota</taxon>
        <taxon>Alphaproteobacteria</taxon>
        <taxon>Sphingomonadales</taxon>
        <taxon>Sphingomonadaceae</taxon>
        <taxon>Sphingomonas</taxon>
    </lineage>
</organism>
<keyword evidence="2" id="KW-1185">Reference proteome</keyword>
<dbReference type="EMBL" id="CP024923">
    <property type="protein sequence ID" value="ATY34187.1"/>
    <property type="molecule type" value="Genomic_DNA"/>
</dbReference>
<name>A0A2K8MJZ1_9SPHN</name>
<reference evidence="1 2" key="1">
    <citation type="submission" date="2017-11" db="EMBL/GenBank/DDBJ databases">
        <title>Complete genome sequence of Sphingomonas sp. Strain Cra20, a psychrotolerant potential plant growth promoting rhizobacteria.</title>
        <authorList>
            <person name="Luo Y."/>
        </authorList>
    </citation>
    <scope>NUCLEOTIDE SEQUENCE [LARGE SCALE GENOMIC DNA]</scope>
    <source>
        <strain evidence="1 2">Cra20</strain>
    </source>
</reference>
<dbReference type="OrthoDB" id="148966at2"/>
<dbReference type="Proteomes" id="UP000229081">
    <property type="component" value="Chromosome"/>
</dbReference>
<gene>
    <name evidence="1" type="ORF">CVN68_21350</name>
</gene>
<dbReference type="Pfam" id="PF13242">
    <property type="entry name" value="Hydrolase_like"/>
    <property type="match status" value="1"/>
</dbReference>
<dbReference type="Gene3D" id="3.40.50.1000">
    <property type="entry name" value="HAD superfamily/HAD-like"/>
    <property type="match status" value="2"/>
</dbReference>
<dbReference type="PANTHER" id="PTHR19288">
    <property type="entry name" value="4-NITROPHENYLPHOSPHATASE-RELATED"/>
    <property type="match status" value="1"/>
</dbReference>
<dbReference type="GO" id="GO:0016791">
    <property type="term" value="F:phosphatase activity"/>
    <property type="evidence" value="ECO:0007669"/>
    <property type="project" value="TreeGrafter"/>
</dbReference>
<dbReference type="InterPro" id="IPR036412">
    <property type="entry name" value="HAD-like_sf"/>
</dbReference>
<accession>A0A2K8MJZ1</accession>
<dbReference type="InterPro" id="IPR006357">
    <property type="entry name" value="HAD-SF_hydro_IIA"/>
</dbReference>
<dbReference type="RefSeq" id="WP_100283976.1">
    <property type="nucleotide sequence ID" value="NZ_CP024923.1"/>
</dbReference>
<proteinExistence type="predicted"/>
<dbReference type="KEGG" id="sphc:CVN68_21350"/>
<evidence type="ECO:0000313" key="2">
    <source>
        <dbReference type="Proteomes" id="UP000229081"/>
    </source>
</evidence>
<dbReference type="GO" id="GO:0005737">
    <property type="term" value="C:cytoplasm"/>
    <property type="evidence" value="ECO:0007669"/>
    <property type="project" value="TreeGrafter"/>
</dbReference>
<dbReference type="InterPro" id="IPR023214">
    <property type="entry name" value="HAD_sf"/>
</dbReference>
<evidence type="ECO:0000313" key="1">
    <source>
        <dbReference type="EMBL" id="ATY34187.1"/>
    </source>
</evidence>